<evidence type="ECO:0000259" key="3">
    <source>
        <dbReference type="SMART" id="SM00822"/>
    </source>
</evidence>
<comment type="similarity">
    <text evidence="1">Belongs to the short-chain dehydrogenases/reductases (SDR) family.</text>
</comment>
<name>A0A1I6L119_9SPHN</name>
<protein>
    <submittedName>
        <fullName evidence="4">Meso-butanediol dehydrogenase / (S,S)-butanediol dehydrogenase / diacetyl reductase</fullName>
    </submittedName>
</protein>
<evidence type="ECO:0000256" key="2">
    <source>
        <dbReference type="ARBA" id="ARBA00023002"/>
    </source>
</evidence>
<accession>A0A1I6L119</accession>
<dbReference type="InterPro" id="IPR020904">
    <property type="entry name" value="Sc_DH/Rdtase_CS"/>
</dbReference>
<organism evidence="4 5">
    <name type="scientific">Sphingomonas jatrophae</name>
    <dbReference type="NCBI Taxonomy" id="1166337"/>
    <lineage>
        <taxon>Bacteria</taxon>
        <taxon>Pseudomonadati</taxon>
        <taxon>Pseudomonadota</taxon>
        <taxon>Alphaproteobacteria</taxon>
        <taxon>Sphingomonadales</taxon>
        <taxon>Sphingomonadaceae</taxon>
        <taxon>Sphingomonas</taxon>
    </lineage>
</organism>
<dbReference type="InterPro" id="IPR057326">
    <property type="entry name" value="KR_dom"/>
</dbReference>
<dbReference type="Pfam" id="PF13561">
    <property type="entry name" value="adh_short_C2"/>
    <property type="match status" value="1"/>
</dbReference>
<evidence type="ECO:0000256" key="1">
    <source>
        <dbReference type="ARBA" id="ARBA00006484"/>
    </source>
</evidence>
<dbReference type="NCBIfam" id="NF005559">
    <property type="entry name" value="PRK07231.1"/>
    <property type="match status" value="1"/>
</dbReference>
<dbReference type="PROSITE" id="PS00061">
    <property type="entry name" value="ADH_SHORT"/>
    <property type="match status" value="1"/>
</dbReference>
<dbReference type="PANTHER" id="PTHR43639">
    <property type="entry name" value="OXIDOREDUCTASE, SHORT-CHAIN DEHYDROGENASE/REDUCTASE FAMILY (AFU_ORTHOLOGUE AFUA_5G02870)"/>
    <property type="match status" value="1"/>
</dbReference>
<proteinExistence type="inferred from homology"/>
<feature type="domain" description="Ketoreductase" evidence="3">
    <location>
        <begin position="7"/>
        <end position="192"/>
    </location>
</feature>
<dbReference type="InterPro" id="IPR002347">
    <property type="entry name" value="SDR_fam"/>
</dbReference>
<dbReference type="RefSeq" id="WP_093314331.1">
    <property type="nucleotide sequence ID" value="NZ_FOZG01000002.1"/>
</dbReference>
<dbReference type="OrthoDB" id="5457012at2"/>
<dbReference type="Gene3D" id="3.40.50.720">
    <property type="entry name" value="NAD(P)-binding Rossmann-like Domain"/>
    <property type="match status" value="1"/>
</dbReference>
<evidence type="ECO:0000313" key="5">
    <source>
        <dbReference type="Proteomes" id="UP000198824"/>
    </source>
</evidence>
<dbReference type="Proteomes" id="UP000198824">
    <property type="component" value="Unassembled WGS sequence"/>
</dbReference>
<dbReference type="SUPFAM" id="SSF51735">
    <property type="entry name" value="NAD(P)-binding Rossmann-fold domains"/>
    <property type="match status" value="1"/>
</dbReference>
<dbReference type="SMART" id="SM00822">
    <property type="entry name" value="PKS_KR"/>
    <property type="match status" value="1"/>
</dbReference>
<dbReference type="FunFam" id="3.40.50.720:FF:000084">
    <property type="entry name" value="Short-chain dehydrogenase reductase"/>
    <property type="match status" value="1"/>
</dbReference>
<keyword evidence="5" id="KW-1185">Reference proteome</keyword>
<evidence type="ECO:0000313" key="4">
    <source>
        <dbReference type="EMBL" id="SFR96920.1"/>
    </source>
</evidence>
<sequence>MTEQSDRVVIVTGAGQGIGAAIASQFAAEGARVVLAGRTESSLAAQKERMGGGDRIACQRADVGVQDDVEALIDFTLARFGRIDVVVNNAGSGRLGRVTQLPPSEWHSLFASDVDSIFYSSRFAIPHLAKTGGSIVNIASICGLAGDYGFNAYNAAKAAVINLTRAIALDHARDGVRVNCVSPGLIATPATDQMGEEGLKHWTARIPMRRAGTSDEVAALVLFLASPAASYITGQNFVVDGGMMAHTGQPDFLAAVGM</sequence>
<dbReference type="PRINTS" id="PR00080">
    <property type="entry name" value="SDRFAMILY"/>
</dbReference>
<dbReference type="InterPro" id="IPR036291">
    <property type="entry name" value="NAD(P)-bd_dom_sf"/>
</dbReference>
<dbReference type="EMBL" id="FOZG01000002">
    <property type="protein sequence ID" value="SFR96920.1"/>
    <property type="molecule type" value="Genomic_DNA"/>
</dbReference>
<dbReference type="PRINTS" id="PR00081">
    <property type="entry name" value="GDHRDH"/>
</dbReference>
<keyword evidence="2" id="KW-0560">Oxidoreductase</keyword>
<reference evidence="4 5" key="1">
    <citation type="submission" date="2016-10" db="EMBL/GenBank/DDBJ databases">
        <authorList>
            <person name="de Groot N.N."/>
        </authorList>
    </citation>
    <scope>NUCLEOTIDE SEQUENCE [LARGE SCALE GENOMIC DNA]</scope>
    <source>
        <strain evidence="4 5">S5-249</strain>
    </source>
</reference>
<dbReference type="GO" id="GO:0016491">
    <property type="term" value="F:oxidoreductase activity"/>
    <property type="evidence" value="ECO:0007669"/>
    <property type="project" value="UniProtKB-KW"/>
</dbReference>
<dbReference type="AlphaFoldDB" id="A0A1I6L119"/>
<dbReference type="PANTHER" id="PTHR43639:SF9">
    <property type="entry name" value="BLL5898 PROTEIN"/>
    <property type="match status" value="1"/>
</dbReference>
<dbReference type="STRING" id="1166337.SAMN05192580_2094"/>
<gene>
    <name evidence="4" type="ORF">SAMN05192580_2094</name>
</gene>